<comment type="caution">
    <text evidence="2">The sequence shown here is derived from an EMBL/GenBank/DDBJ whole genome shotgun (WGS) entry which is preliminary data.</text>
</comment>
<reference evidence="2" key="1">
    <citation type="submission" date="2021-12" db="EMBL/GenBank/DDBJ databases">
        <authorList>
            <person name="Ulrich A."/>
        </authorList>
    </citation>
    <scope>NUCLEOTIDE SEQUENCE</scope>
    <source>
        <strain evidence="2">A1P009</strain>
    </source>
</reference>
<name>A0ABS8UEA6_9GAMM</name>
<reference evidence="2" key="2">
    <citation type="journal article" date="2022" name="Syst. Appl. Microbiol.">
        <title>Physiological and genomic characterisation of Luteimonas fraxinea sp. nov., a bacterial species associated with trees tolerant to ash dieback.</title>
        <authorList>
            <person name="Ulrich K."/>
            <person name="Becker R."/>
            <person name="Behrendt U."/>
            <person name="Kube M."/>
            <person name="Schneck V."/>
            <person name="Ulrich A."/>
        </authorList>
    </citation>
    <scope>NUCLEOTIDE SEQUENCE</scope>
    <source>
        <strain evidence="2">A1P009</strain>
    </source>
</reference>
<evidence type="ECO:0000313" key="3">
    <source>
        <dbReference type="Proteomes" id="UP001430360"/>
    </source>
</evidence>
<keyword evidence="1" id="KW-0175">Coiled coil</keyword>
<keyword evidence="3" id="KW-1185">Reference proteome</keyword>
<accession>A0ABS8UEA6</accession>
<sequence length="72" mass="7858">MTDITALTAISGPELLDQMADAEETTGHHVNAAHYRERALQWAATERRIAELEAENTALDQRLRNATAALAA</sequence>
<dbReference type="Proteomes" id="UP001430360">
    <property type="component" value="Unassembled WGS sequence"/>
</dbReference>
<evidence type="ECO:0000313" key="2">
    <source>
        <dbReference type="EMBL" id="MCD9097076.1"/>
    </source>
</evidence>
<dbReference type="EMBL" id="JAJQKU010000002">
    <property type="protein sequence ID" value="MCD9097076.1"/>
    <property type="molecule type" value="Genomic_DNA"/>
</dbReference>
<proteinExistence type="predicted"/>
<gene>
    <name evidence="2" type="ORF">LTT95_09005</name>
</gene>
<organism evidence="2 3">
    <name type="scientific">Luteimonas fraxinea</name>
    <dbReference type="NCBI Taxonomy" id="2901869"/>
    <lineage>
        <taxon>Bacteria</taxon>
        <taxon>Pseudomonadati</taxon>
        <taxon>Pseudomonadota</taxon>
        <taxon>Gammaproteobacteria</taxon>
        <taxon>Lysobacterales</taxon>
        <taxon>Lysobacteraceae</taxon>
        <taxon>Luteimonas</taxon>
    </lineage>
</organism>
<protein>
    <submittedName>
        <fullName evidence="2">Uncharacterized protein</fullName>
    </submittedName>
</protein>
<dbReference type="RefSeq" id="WP_232136021.1">
    <property type="nucleotide sequence ID" value="NZ_JAJQKU010000002.1"/>
</dbReference>
<feature type="coiled-coil region" evidence="1">
    <location>
        <begin position="42"/>
        <end position="69"/>
    </location>
</feature>
<evidence type="ECO:0000256" key="1">
    <source>
        <dbReference type="SAM" id="Coils"/>
    </source>
</evidence>